<dbReference type="EMBL" id="SGXE01000004">
    <property type="protein sequence ID" value="RZS92316.1"/>
    <property type="molecule type" value="Genomic_DNA"/>
</dbReference>
<dbReference type="AlphaFoldDB" id="A0A4Q7NY21"/>
<dbReference type="Proteomes" id="UP000292262">
    <property type="component" value="Unassembled WGS sequence"/>
</dbReference>
<evidence type="ECO:0008006" key="3">
    <source>
        <dbReference type="Google" id="ProtNLM"/>
    </source>
</evidence>
<evidence type="ECO:0000313" key="1">
    <source>
        <dbReference type="EMBL" id="RZS92316.1"/>
    </source>
</evidence>
<comment type="caution">
    <text evidence="1">The sequence shown here is derived from an EMBL/GenBank/DDBJ whole genome shotgun (WGS) entry which is preliminary data.</text>
</comment>
<proteinExistence type="predicted"/>
<accession>A0A4Q7NY21</accession>
<dbReference type="RefSeq" id="WP_130287476.1">
    <property type="nucleotide sequence ID" value="NZ_SGXE01000004.1"/>
</dbReference>
<reference evidence="1 2" key="1">
    <citation type="submission" date="2019-02" db="EMBL/GenBank/DDBJ databases">
        <title>Genomic Encyclopedia of Type Strains, Phase IV (KMG-IV): sequencing the most valuable type-strain genomes for metagenomic binning, comparative biology and taxonomic classification.</title>
        <authorList>
            <person name="Goeker M."/>
        </authorList>
    </citation>
    <scope>NUCLEOTIDE SEQUENCE [LARGE SCALE GENOMIC DNA]</scope>
    <source>
        <strain evidence="1 2">DSM 17196</strain>
    </source>
</reference>
<organism evidence="1 2">
    <name type="scientific">Aquimarina brevivitae</name>
    <dbReference type="NCBI Taxonomy" id="323412"/>
    <lineage>
        <taxon>Bacteria</taxon>
        <taxon>Pseudomonadati</taxon>
        <taxon>Bacteroidota</taxon>
        <taxon>Flavobacteriia</taxon>
        <taxon>Flavobacteriales</taxon>
        <taxon>Flavobacteriaceae</taxon>
        <taxon>Aquimarina</taxon>
    </lineage>
</organism>
<name>A0A4Q7NY21_9FLAO</name>
<keyword evidence="2" id="KW-1185">Reference proteome</keyword>
<dbReference type="OrthoDB" id="1343945at2"/>
<sequence length="172" mass="19511">MTQKNKNILLVAGLLLLWGIAYIFGFSKTIALSTHINELQQQKKIHQSAPAQLAALAKKEKQLDAILAKNKVAGSSIQNNLLKTLQEVSEATSVMVVNFDTPHILTDTETNKVTTTYQFTLEGDYKSLRNVIYALEQQYSFGNIIHAHFEKQKNYRTRVTYLQCKLLVQRVN</sequence>
<protein>
    <recommendedName>
        <fullName evidence="3">Type IV pilus assembly protein PilO</fullName>
    </recommendedName>
</protein>
<gene>
    <name evidence="1" type="ORF">EV197_2954</name>
</gene>
<evidence type="ECO:0000313" key="2">
    <source>
        <dbReference type="Proteomes" id="UP000292262"/>
    </source>
</evidence>